<evidence type="ECO:0000259" key="9">
    <source>
        <dbReference type="Pfam" id="PF08323"/>
    </source>
</evidence>
<dbReference type="PANTHER" id="PTHR45825:SF11">
    <property type="entry name" value="ALPHA AMYLASE DOMAIN-CONTAINING PROTEIN"/>
    <property type="match status" value="1"/>
</dbReference>
<dbReference type="GO" id="GO:0005978">
    <property type="term" value="P:glycogen biosynthetic process"/>
    <property type="evidence" value="ECO:0007669"/>
    <property type="project" value="UniProtKB-UniRule"/>
</dbReference>
<dbReference type="Proteomes" id="UP000183922">
    <property type="component" value="Unassembled WGS sequence"/>
</dbReference>
<dbReference type="InterPro" id="IPR013534">
    <property type="entry name" value="Starch_synth_cat_dom"/>
</dbReference>
<evidence type="ECO:0000259" key="8">
    <source>
        <dbReference type="Pfam" id="PF00534"/>
    </source>
</evidence>
<evidence type="ECO:0000256" key="2">
    <source>
        <dbReference type="ARBA" id="ARBA00002764"/>
    </source>
</evidence>
<feature type="domain" description="Starch synthase catalytic" evidence="9">
    <location>
        <begin position="16"/>
        <end position="233"/>
    </location>
</feature>
<keyword evidence="5 7" id="KW-0808">Transferase</keyword>
<comment type="caution">
    <text evidence="10">The sequence shown here is derived from an EMBL/GenBank/DDBJ whole genome shotgun (WGS) entry which is preliminary data.</text>
</comment>
<feature type="binding site" evidence="7">
    <location>
        <position position="29"/>
    </location>
    <ligand>
        <name>ADP-alpha-D-glucose</name>
        <dbReference type="ChEBI" id="CHEBI:57498"/>
    </ligand>
</feature>
<evidence type="ECO:0000256" key="4">
    <source>
        <dbReference type="ARBA" id="ARBA00022676"/>
    </source>
</evidence>
<keyword evidence="6 7" id="KW-0320">Glycogen biosynthesis</keyword>
<dbReference type="CDD" id="cd03791">
    <property type="entry name" value="GT5_Glycogen_synthase_DULL1-like"/>
    <property type="match status" value="1"/>
</dbReference>
<keyword evidence="4 7" id="KW-0328">Glycosyltransferase</keyword>
<organism evidence="10 11">
    <name type="scientific">Candidatus Kuenenbacteria bacterium CG2_30_39_24</name>
    <dbReference type="NCBI Taxonomy" id="1805236"/>
    <lineage>
        <taxon>Bacteria</taxon>
        <taxon>Candidatus Kueneniibacteriota</taxon>
    </lineage>
</organism>
<dbReference type="PANTHER" id="PTHR45825">
    <property type="entry name" value="GRANULE-BOUND STARCH SYNTHASE 1, CHLOROPLASTIC/AMYLOPLASTIC"/>
    <property type="match status" value="1"/>
</dbReference>
<evidence type="ECO:0000256" key="1">
    <source>
        <dbReference type="ARBA" id="ARBA00001478"/>
    </source>
</evidence>
<dbReference type="InterPro" id="IPR001296">
    <property type="entry name" value="Glyco_trans_1"/>
</dbReference>
<evidence type="ECO:0000256" key="5">
    <source>
        <dbReference type="ARBA" id="ARBA00022679"/>
    </source>
</evidence>
<comment type="catalytic activity">
    <reaction evidence="1 7">
        <text>[(1-&gt;4)-alpha-D-glucosyl](n) + ADP-alpha-D-glucose = [(1-&gt;4)-alpha-D-glucosyl](n+1) + ADP + H(+)</text>
        <dbReference type="Rhea" id="RHEA:18189"/>
        <dbReference type="Rhea" id="RHEA-COMP:9584"/>
        <dbReference type="Rhea" id="RHEA-COMP:9587"/>
        <dbReference type="ChEBI" id="CHEBI:15378"/>
        <dbReference type="ChEBI" id="CHEBI:15444"/>
        <dbReference type="ChEBI" id="CHEBI:57498"/>
        <dbReference type="ChEBI" id="CHEBI:456216"/>
        <dbReference type="EC" id="2.4.1.21"/>
    </reaction>
</comment>
<evidence type="ECO:0000313" key="10">
    <source>
        <dbReference type="EMBL" id="OIP56561.1"/>
    </source>
</evidence>
<dbReference type="Gene3D" id="3.40.50.2000">
    <property type="entry name" value="Glycogen Phosphorylase B"/>
    <property type="match status" value="2"/>
</dbReference>
<dbReference type="GO" id="GO:0009011">
    <property type="term" value="F:alpha-1,4-glucan glucosyltransferase (ADP-glucose donor) activity"/>
    <property type="evidence" value="ECO:0007669"/>
    <property type="project" value="UniProtKB-UniRule"/>
</dbReference>
<proteinExistence type="inferred from homology"/>
<evidence type="ECO:0000256" key="7">
    <source>
        <dbReference type="HAMAP-Rule" id="MF_00484"/>
    </source>
</evidence>
<dbReference type="NCBIfam" id="TIGR02095">
    <property type="entry name" value="glgA"/>
    <property type="match status" value="1"/>
</dbReference>
<protein>
    <recommendedName>
        <fullName evidence="7">Glycogen synthase</fullName>
        <ecNumber evidence="7">2.4.1.21</ecNumber>
    </recommendedName>
    <alternativeName>
        <fullName evidence="7">Starch [bacterial glycogen] synthase</fullName>
    </alternativeName>
</protein>
<dbReference type="HAMAP" id="MF_00484">
    <property type="entry name" value="Glycogen_synth"/>
    <property type="match status" value="1"/>
</dbReference>
<dbReference type="AlphaFoldDB" id="A0A1J5F8G5"/>
<evidence type="ECO:0000256" key="6">
    <source>
        <dbReference type="ARBA" id="ARBA00023056"/>
    </source>
</evidence>
<dbReference type="EMBL" id="MNYR01000012">
    <property type="protein sequence ID" value="OIP56561.1"/>
    <property type="molecule type" value="Genomic_DNA"/>
</dbReference>
<evidence type="ECO:0000313" key="11">
    <source>
        <dbReference type="Proteomes" id="UP000183922"/>
    </source>
</evidence>
<comment type="pathway">
    <text evidence="7">Glycan biosynthesis; glycogen biosynthesis.</text>
</comment>
<comment type="similarity">
    <text evidence="3 7">Belongs to the glycosyltransferase 1 family. Bacterial/plant glycogen synthase subfamily.</text>
</comment>
<dbReference type="InterPro" id="IPR011835">
    <property type="entry name" value="GS/SS"/>
</dbReference>
<dbReference type="STRING" id="1805236.AUK13_00795"/>
<dbReference type="SUPFAM" id="SSF53756">
    <property type="entry name" value="UDP-Glycosyltransferase/glycogen phosphorylase"/>
    <property type="match status" value="1"/>
</dbReference>
<accession>A0A1J5F8G5</accession>
<dbReference type="Pfam" id="PF08323">
    <property type="entry name" value="Glyco_transf_5"/>
    <property type="match status" value="1"/>
</dbReference>
<sequence length="466" mass="53781">MPILRIKNRHRNKQLKILFASYECAPFYKLGGLGDVAGSLPVALKELGVDIRVIMPYYYKIKEDYPEIKKYKLNIYQSNLPRSRVPVYFLDQPIFRAKNIFDQSERARFITFSLLIKELLDENSLNWRPDIIHCNDWQTALVTKTYKKQKSQKYLGAKTVFTIHNIGYTGRTKLSVLEKFGFTEADFNQIKNGSVNLMRQAILDADLVSTVSPTYAREILTPAYGYDMADALEKRKKDLCGILNGLNVSDWNPKKDKDIIKKFGLEDIGNKYINKNQLQKICGFETVVNVPLIAMVSRLAGQKGFDLLKQAFAEIMRLNLQFVILGTGAKEYEDFFRQMNERYKHRFSAHIKFDLKLAHQIYAGADMFLMPSKYEPCGLGQLIAMKYGAIPIVRSTGGLVDTVSRDSGLSFKKYDSSEMFKTIKRALTVYHNQRKWLKLVKNSMKKDFSWATSAKKYLKIYQKLIK</sequence>
<comment type="function">
    <text evidence="2 7">Synthesizes alpha-1,4-glucan chains using ADP-glucose.</text>
</comment>
<dbReference type="UniPathway" id="UPA00164"/>
<dbReference type="EC" id="2.4.1.21" evidence="7"/>
<evidence type="ECO:0000256" key="3">
    <source>
        <dbReference type="ARBA" id="ARBA00010281"/>
    </source>
</evidence>
<dbReference type="Pfam" id="PF00534">
    <property type="entry name" value="Glycos_transf_1"/>
    <property type="match status" value="1"/>
</dbReference>
<gene>
    <name evidence="7" type="primary">glgA</name>
    <name evidence="10" type="ORF">AUK13_00795</name>
</gene>
<reference evidence="10 11" key="1">
    <citation type="journal article" date="2016" name="Environ. Microbiol.">
        <title>Genomic resolution of a cold subsurface aquifer community provides metabolic insights for novel microbes adapted to high CO concentrations.</title>
        <authorList>
            <person name="Probst A.J."/>
            <person name="Castelle C.J."/>
            <person name="Singh A."/>
            <person name="Brown C.T."/>
            <person name="Anantharaman K."/>
            <person name="Sharon I."/>
            <person name="Hug L.A."/>
            <person name="Burstein D."/>
            <person name="Emerson J.B."/>
            <person name="Thomas B.C."/>
            <person name="Banfield J.F."/>
        </authorList>
    </citation>
    <scope>NUCLEOTIDE SEQUENCE [LARGE SCALE GENOMIC DNA]</scope>
    <source>
        <strain evidence="10">CG2_30_39_24</strain>
    </source>
</reference>
<name>A0A1J5F8G5_9BACT</name>
<feature type="domain" description="Glycosyl transferase family 1" evidence="8">
    <location>
        <begin position="290"/>
        <end position="434"/>
    </location>
</feature>
<dbReference type="GO" id="GO:0004373">
    <property type="term" value="F:alpha-1,4-glucan glucosyltransferase (UDP-glucose donor) activity"/>
    <property type="evidence" value="ECO:0007669"/>
    <property type="project" value="InterPro"/>
</dbReference>